<name>F4KV90_HALH1</name>
<gene>
    <name evidence="2" type="ordered locus">Halhy_2339</name>
</gene>
<dbReference type="HOGENOM" id="CLU_1419706_0_0_10"/>
<dbReference type="KEGG" id="hhy:Halhy_2339"/>
<dbReference type="eggNOG" id="ENOG5033FSQ">
    <property type="taxonomic scope" value="Bacteria"/>
</dbReference>
<feature type="signal peptide" evidence="1">
    <location>
        <begin position="1"/>
        <end position="19"/>
    </location>
</feature>
<protein>
    <recommendedName>
        <fullName evidence="4">Outer membrane protein beta-barrel domain-containing protein</fullName>
    </recommendedName>
</protein>
<evidence type="ECO:0000313" key="3">
    <source>
        <dbReference type="Proteomes" id="UP000008461"/>
    </source>
</evidence>
<sequence length="191" mass="20811">MKSFIIATVMLLSCGAIFAQEQTLFGRTHVTGGFGGPIFEYGLNNKLGTSVGGGGGVVLKHFFIGGYGIGSVDFEYLRNNNDLEKIDIGHGGLWLGFTVPTDKLIHLYASGRFGWGAVNIPVDDPNFDFEDADQIFAMTPEAGLELNIARWFRVAGTVGYRFMYGANQNRGYSNEDFSGAHWGLTLRFGGF</sequence>
<keyword evidence="3" id="KW-1185">Reference proteome</keyword>
<proteinExistence type="predicted"/>
<dbReference type="EMBL" id="CP002691">
    <property type="protein sequence ID" value="AEE50216.1"/>
    <property type="molecule type" value="Genomic_DNA"/>
</dbReference>
<evidence type="ECO:0000256" key="1">
    <source>
        <dbReference type="SAM" id="SignalP"/>
    </source>
</evidence>
<reference evidence="2 3" key="1">
    <citation type="journal article" date="2011" name="Stand. Genomic Sci.">
        <title>Complete genome sequence of Haliscomenobacter hydrossis type strain (O).</title>
        <authorList>
            <consortium name="US DOE Joint Genome Institute (JGI-PGF)"/>
            <person name="Daligault H."/>
            <person name="Lapidus A."/>
            <person name="Zeytun A."/>
            <person name="Nolan M."/>
            <person name="Lucas S."/>
            <person name="Del Rio T.G."/>
            <person name="Tice H."/>
            <person name="Cheng J.F."/>
            <person name="Tapia R."/>
            <person name="Han C."/>
            <person name="Goodwin L."/>
            <person name="Pitluck S."/>
            <person name="Liolios K."/>
            <person name="Pagani I."/>
            <person name="Ivanova N."/>
            <person name="Huntemann M."/>
            <person name="Mavromatis K."/>
            <person name="Mikhailova N."/>
            <person name="Pati A."/>
            <person name="Chen A."/>
            <person name="Palaniappan K."/>
            <person name="Land M."/>
            <person name="Hauser L."/>
            <person name="Brambilla E.M."/>
            <person name="Rohde M."/>
            <person name="Verbarg S."/>
            <person name="Goker M."/>
            <person name="Bristow J."/>
            <person name="Eisen J.A."/>
            <person name="Markowitz V."/>
            <person name="Hugenholtz P."/>
            <person name="Kyrpides N.C."/>
            <person name="Klenk H.P."/>
            <person name="Woyke T."/>
        </authorList>
    </citation>
    <scope>NUCLEOTIDE SEQUENCE [LARGE SCALE GENOMIC DNA]</scope>
    <source>
        <strain evidence="3">ATCC 27775 / DSM 1100 / LMG 10767 / O</strain>
    </source>
</reference>
<feature type="chain" id="PRO_5003317162" description="Outer membrane protein beta-barrel domain-containing protein" evidence="1">
    <location>
        <begin position="20"/>
        <end position="191"/>
    </location>
</feature>
<organism evidence="2 3">
    <name type="scientific">Haliscomenobacter hydrossis (strain ATCC 27775 / DSM 1100 / LMG 10767 / O)</name>
    <dbReference type="NCBI Taxonomy" id="760192"/>
    <lineage>
        <taxon>Bacteria</taxon>
        <taxon>Pseudomonadati</taxon>
        <taxon>Bacteroidota</taxon>
        <taxon>Saprospiria</taxon>
        <taxon>Saprospirales</taxon>
        <taxon>Haliscomenobacteraceae</taxon>
        <taxon>Haliscomenobacter</taxon>
    </lineage>
</organism>
<dbReference type="STRING" id="760192.Halhy_2339"/>
<dbReference type="RefSeq" id="WP_013764766.1">
    <property type="nucleotide sequence ID" value="NC_015510.1"/>
</dbReference>
<dbReference type="Proteomes" id="UP000008461">
    <property type="component" value="Chromosome"/>
</dbReference>
<keyword evidence="1" id="KW-0732">Signal</keyword>
<evidence type="ECO:0008006" key="4">
    <source>
        <dbReference type="Google" id="ProtNLM"/>
    </source>
</evidence>
<evidence type="ECO:0000313" key="2">
    <source>
        <dbReference type="EMBL" id="AEE50216.1"/>
    </source>
</evidence>
<dbReference type="OrthoDB" id="1122635at2"/>
<reference key="2">
    <citation type="submission" date="2011-04" db="EMBL/GenBank/DDBJ databases">
        <title>Complete sequence of chromosome of Haliscomenobacter hydrossis DSM 1100.</title>
        <authorList>
            <consortium name="US DOE Joint Genome Institute (JGI-PGF)"/>
            <person name="Lucas S."/>
            <person name="Han J."/>
            <person name="Lapidus A."/>
            <person name="Bruce D."/>
            <person name="Goodwin L."/>
            <person name="Pitluck S."/>
            <person name="Peters L."/>
            <person name="Kyrpides N."/>
            <person name="Mavromatis K."/>
            <person name="Ivanova N."/>
            <person name="Ovchinnikova G."/>
            <person name="Pagani I."/>
            <person name="Daligault H."/>
            <person name="Detter J.C."/>
            <person name="Han C."/>
            <person name="Land M."/>
            <person name="Hauser L."/>
            <person name="Markowitz V."/>
            <person name="Cheng J.-F."/>
            <person name="Hugenholtz P."/>
            <person name="Woyke T."/>
            <person name="Wu D."/>
            <person name="Verbarg S."/>
            <person name="Frueling A."/>
            <person name="Brambilla E."/>
            <person name="Klenk H.-P."/>
            <person name="Eisen J.A."/>
        </authorList>
    </citation>
    <scope>NUCLEOTIDE SEQUENCE</scope>
    <source>
        <strain>DSM 1100</strain>
    </source>
</reference>
<accession>F4KV90</accession>
<dbReference type="AlphaFoldDB" id="F4KV90"/>